<dbReference type="InterPro" id="IPR029058">
    <property type="entry name" value="AB_hydrolase_fold"/>
</dbReference>
<protein>
    <submittedName>
        <fullName evidence="2">Alpha/beta hydrolase</fullName>
    </submittedName>
</protein>
<dbReference type="Gene3D" id="3.40.50.1820">
    <property type="entry name" value="alpha/beta hydrolase"/>
    <property type="match status" value="1"/>
</dbReference>
<dbReference type="InterPro" id="IPR000073">
    <property type="entry name" value="AB_hydrolase_1"/>
</dbReference>
<dbReference type="InterPro" id="IPR052897">
    <property type="entry name" value="Sec-Metab_Biosynth_Hydrolase"/>
</dbReference>
<reference evidence="2 3" key="1">
    <citation type="submission" date="2023-11" db="EMBL/GenBank/DDBJ databases">
        <title>Lentzea sokolovensis, sp. nov., Lentzea kristufkii, sp. nov., and Lentzea miocenensis, sp. nov., rare actinobacteria from Sokolov Coal Basin, Miocene lacustrine sediment, Czech Republic.</title>
        <authorList>
            <person name="Lara A."/>
            <person name="Kotroba L."/>
            <person name="Nouioui I."/>
            <person name="Neumann-Schaal M."/>
            <person name="Mast Y."/>
            <person name="Chronakova A."/>
        </authorList>
    </citation>
    <scope>NUCLEOTIDE SEQUENCE [LARGE SCALE GENOMIC DNA]</scope>
    <source>
        <strain evidence="2 3">BCCO 10_0856</strain>
    </source>
</reference>
<evidence type="ECO:0000313" key="3">
    <source>
        <dbReference type="Proteomes" id="UP001285521"/>
    </source>
</evidence>
<dbReference type="SUPFAM" id="SSF53474">
    <property type="entry name" value="alpha/beta-Hydrolases"/>
    <property type="match status" value="1"/>
</dbReference>
<comment type="caution">
    <text evidence="2">The sequence shown here is derived from an EMBL/GenBank/DDBJ whole genome shotgun (WGS) entry which is preliminary data.</text>
</comment>
<accession>A0ABU4SXT1</accession>
<reference evidence="2 3" key="2">
    <citation type="submission" date="2023-11" db="EMBL/GenBank/DDBJ databases">
        <authorList>
            <person name="Lara A.C."/>
            <person name="Chronakova A."/>
        </authorList>
    </citation>
    <scope>NUCLEOTIDE SEQUENCE [LARGE SCALE GENOMIC DNA]</scope>
    <source>
        <strain evidence="2 3">BCCO 10_0856</strain>
    </source>
</reference>
<evidence type="ECO:0000259" key="1">
    <source>
        <dbReference type="Pfam" id="PF12697"/>
    </source>
</evidence>
<keyword evidence="2" id="KW-0378">Hydrolase</keyword>
<dbReference type="Pfam" id="PF12697">
    <property type="entry name" value="Abhydrolase_6"/>
    <property type="match status" value="1"/>
</dbReference>
<dbReference type="RefSeq" id="WP_319965709.1">
    <property type="nucleotide sequence ID" value="NZ_JAXAVW010000007.1"/>
</dbReference>
<keyword evidence="3" id="KW-1185">Reference proteome</keyword>
<dbReference type="Proteomes" id="UP001285521">
    <property type="component" value="Unassembled WGS sequence"/>
</dbReference>
<dbReference type="PANTHER" id="PTHR37017:SF11">
    <property type="entry name" value="ESTERASE_LIPASE_THIOESTERASE DOMAIN-CONTAINING PROTEIN"/>
    <property type="match status" value="1"/>
</dbReference>
<dbReference type="PANTHER" id="PTHR37017">
    <property type="entry name" value="AB HYDROLASE-1 DOMAIN-CONTAINING PROTEIN-RELATED"/>
    <property type="match status" value="1"/>
</dbReference>
<organism evidence="2 3">
    <name type="scientific">Lentzea miocenica</name>
    <dbReference type="NCBI Taxonomy" id="3095431"/>
    <lineage>
        <taxon>Bacteria</taxon>
        <taxon>Bacillati</taxon>
        <taxon>Actinomycetota</taxon>
        <taxon>Actinomycetes</taxon>
        <taxon>Pseudonocardiales</taxon>
        <taxon>Pseudonocardiaceae</taxon>
        <taxon>Lentzea</taxon>
    </lineage>
</organism>
<gene>
    <name evidence="2" type="ORF">SK803_10775</name>
</gene>
<dbReference type="EMBL" id="JAXAVW010000007">
    <property type="protein sequence ID" value="MDX8030697.1"/>
    <property type="molecule type" value="Genomic_DNA"/>
</dbReference>
<dbReference type="GO" id="GO:0016787">
    <property type="term" value="F:hydrolase activity"/>
    <property type="evidence" value="ECO:0007669"/>
    <property type="project" value="UniProtKB-KW"/>
</dbReference>
<feature type="domain" description="AB hydrolase-1" evidence="1">
    <location>
        <begin position="3"/>
        <end position="219"/>
    </location>
</feature>
<sequence>MDFVMLHGTTQTPACWQPLRTLLEQHGHRTFAADLTDREGWLAEDYADEVARQFPDADRPVVIGHSGGGLLLPAAANRLGARHLVWIGALIADLTGGMSVMEELRDHGEEMFPPEWFGWSGADLLSEPAVSAYFLFHDCNLEQLKFALGTLRLFQPQGAFTQRHRHDDLPDSTVIVPRQDRTIRPEWMCRTALERLGTPAIEIDGDHCPHIPRAQEIAEIILRRV</sequence>
<evidence type="ECO:0000313" key="2">
    <source>
        <dbReference type="EMBL" id="MDX8030697.1"/>
    </source>
</evidence>
<proteinExistence type="predicted"/>
<name>A0ABU4SXT1_9PSEU</name>